<feature type="domain" description="GH16" evidence="4">
    <location>
        <begin position="77"/>
        <end position="457"/>
    </location>
</feature>
<organism evidence="6">
    <name type="scientific">Leptosphaeria maculans (strain JN3 / isolate v23.1.3 / race Av1-4-5-6-7-8)</name>
    <name type="common">Blackleg fungus</name>
    <name type="synonym">Phoma lingam</name>
    <dbReference type="NCBI Taxonomy" id="985895"/>
    <lineage>
        <taxon>Eukaryota</taxon>
        <taxon>Fungi</taxon>
        <taxon>Dikarya</taxon>
        <taxon>Ascomycota</taxon>
        <taxon>Pezizomycotina</taxon>
        <taxon>Dothideomycetes</taxon>
        <taxon>Pleosporomycetidae</taxon>
        <taxon>Pleosporales</taxon>
        <taxon>Pleosporineae</taxon>
        <taxon>Leptosphaeriaceae</taxon>
        <taxon>Plenodomus</taxon>
        <taxon>Plenodomus lingam/Leptosphaeria maculans species complex</taxon>
    </lineage>
</organism>
<proteinExistence type="inferred from homology"/>
<keyword evidence="3" id="KW-0472">Membrane</keyword>
<dbReference type="InParanoid" id="E5A2P7"/>
<dbReference type="Gene3D" id="2.60.120.200">
    <property type="match status" value="1"/>
</dbReference>
<dbReference type="OMA" id="GPSGIMP"/>
<dbReference type="OrthoDB" id="4781at2759"/>
<evidence type="ECO:0000313" key="5">
    <source>
        <dbReference type="EMBL" id="CBX97843.1"/>
    </source>
</evidence>
<keyword evidence="3" id="KW-0812">Transmembrane</keyword>
<keyword evidence="6" id="KW-1185">Reference proteome</keyword>
<dbReference type="Pfam" id="PF00722">
    <property type="entry name" value="Glyco_hydro_16"/>
    <property type="match status" value="1"/>
</dbReference>
<dbReference type="SUPFAM" id="SSF49899">
    <property type="entry name" value="Concanavalin A-like lectins/glucanases"/>
    <property type="match status" value="1"/>
</dbReference>
<dbReference type="CAZy" id="GH16">
    <property type="family name" value="Glycoside Hydrolase Family 16"/>
</dbReference>
<dbReference type="InterPro" id="IPR050546">
    <property type="entry name" value="Glycosyl_Hydrlase_16"/>
</dbReference>
<evidence type="ECO:0000259" key="4">
    <source>
        <dbReference type="PROSITE" id="PS51762"/>
    </source>
</evidence>
<feature type="transmembrane region" description="Helical" evidence="3">
    <location>
        <begin position="93"/>
        <end position="111"/>
    </location>
</feature>
<dbReference type="PROSITE" id="PS51762">
    <property type="entry name" value="GH16_2"/>
    <property type="match status" value="1"/>
</dbReference>
<accession>E5A2P7</accession>
<dbReference type="InterPro" id="IPR013320">
    <property type="entry name" value="ConA-like_dom_sf"/>
</dbReference>
<dbReference type="GO" id="GO:0004553">
    <property type="term" value="F:hydrolase activity, hydrolyzing O-glycosyl compounds"/>
    <property type="evidence" value="ECO:0007669"/>
    <property type="project" value="InterPro"/>
</dbReference>
<dbReference type="EMBL" id="FP929132">
    <property type="protein sequence ID" value="CBX97843.1"/>
    <property type="molecule type" value="Genomic_DNA"/>
</dbReference>
<name>E5A2P7_LEPMJ</name>
<dbReference type="STRING" id="985895.E5A2P7"/>
<sequence length="480" mass="53908">MKSPNIVPHTQMEPELTPDASQRLQPDSSITGNFSSRQPSSLSRSTAIPEEGASMYNRARQQPRHFKSYRLRGDYVQSWAGDPRMKRTKVGNWIVLGFIAVGVCISGYIAYTGAADAKLPDQCLIMEDNFQTIDRNNWGYEIQTGGYGNGEFDWTTDDSKNSFVDAEGLHIVPTLTTESTGITEDQLLNDYTLNITSSEGDGSCTSNDYKACGVRSNATIGTILPPVRSARMTTKGKKSIKYGRIEVVARAAKGMMPEDSVYGDWPASGEIDIAEFRGNSYTYPEGRDFVASTLHWGPDYRHDGYIATHSTAFLRRTDFASSFHTFGFEWTQNYIFTYLDNRLKQVLYTKYSDKNRLWKKGGFATLTTSNGTLYEDPWKTGGANAPFDQKFYLILNVAVGAQNGWFWDGEGKPWVDGSDFAARDFWKARDDWLPTWGDGVARGMTVKSVKMWQAVLFFLSSFVYNLYIHVESPAWDTSTT</sequence>
<comment type="similarity">
    <text evidence="1">Belongs to the glycosyl hydrolase 16 family.</text>
</comment>
<evidence type="ECO:0000256" key="2">
    <source>
        <dbReference type="SAM" id="MobiDB-lite"/>
    </source>
</evidence>
<dbReference type="AlphaFoldDB" id="E5A2P7"/>
<dbReference type="HOGENOM" id="CLU_019533_1_2_1"/>
<protein>
    <recommendedName>
        <fullName evidence="4">GH16 domain-containing protein</fullName>
    </recommendedName>
</protein>
<keyword evidence="3" id="KW-1133">Transmembrane helix</keyword>
<dbReference type="PANTHER" id="PTHR10963">
    <property type="entry name" value="GLYCOSYL HYDROLASE-RELATED"/>
    <property type="match status" value="1"/>
</dbReference>
<evidence type="ECO:0000256" key="1">
    <source>
        <dbReference type="ARBA" id="ARBA00006865"/>
    </source>
</evidence>
<dbReference type="eggNOG" id="ENOG502QRX5">
    <property type="taxonomic scope" value="Eukaryota"/>
</dbReference>
<feature type="compositionally biased region" description="Low complexity" evidence="2">
    <location>
        <begin position="35"/>
        <end position="45"/>
    </location>
</feature>
<feature type="compositionally biased region" description="Polar residues" evidence="2">
    <location>
        <begin position="19"/>
        <end position="34"/>
    </location>
</feature>
<dbReference type="InterPro" id="IPR000757">
    <property type="entry name" value="Beta-glucanase-like"/>
</dbReference>
<evidence type="ECO:0000256" key="3">
    <source>
        <dbReference type="SAM" id="Phobius"/>
    </source>
</evidence>
<dbReference type="VEuPathDB" id="FungiDB:LEMA_P092520.1"/>
<dbReference type="Proteomes" id="UP000002668">
    <property type="component" value="Genome"/>
</dbReference>
<reference evidence="6" key="1">
    <citation type="journal article" date="2011" name="Nat. Commun.">
        <title>Effector diversification within compartments of the Leptosphaeria maculans genome affected by Repeat-Induced Point mutations.</title>
        <authorList>
            <person name="Rouxel T."/>
            <person name="Grandaubert J."/>
            <person name="Hane J.K."/>
            <person name="Hoede C."/>
            <person name="van de Wouw A.P."/>
            <person name="Couloux A."/>
            <person name="Dominguez V."/>
            <person name="Anthouard V."/>
            <person name="Bally P."/>
            <person name="Bourras S."/>
            <person name="Cozijnsen A.J."/>
            <person name="Ciuffetti L.M."/>
            <person name="Degrave A."/>
            <person name="Dilmaghani A."/>
            <person name="Duret L."/>
            <person name="Fudal I."/>
            <person name="Goodwin S.B."/>
            <person name="Gout L."/>
            <person name="Glaser N."/>
            <person name="Linglin J."/>
            <person name="Kema G.H.J."/>
            <person name="Lapalu N."/>
            <person name="Lawrence C.B."/>
            <person name="May K."/>
            <person name="Meyer M."/>
            <person name="Ollivier B."/>
            <person name="Poulain J."/>
            <person name="Schoch C.L."/>
            <person name="Simon A."/>
            <person name="Spatafora J.W."/>
            <person name="Stachowiak A."/>
            <person name="Turgeon B.G."/>
            <person name="Tyler B.M."/>
            <person name="Vincent D."/>
            <person name="Weissenbach J."/>
            <person name="Amselem J."/>
            <person name="Quesneville H."/>
            <person name="Oliver R.P."/>
            <person name="Wincker P."/>
            <person name="Balesdent M.-H."/>
            <person name="Howlett B.J."/>
        </authorList>
    </citation>
    <scope>NUCLEOTIDE SEQUENCE [LARGE SCALE GENOMIC DNA]</scope>
    <source>
        <strain evidence="6">JN3 / isolate v23.1.3 / race Av1-4-5-6-7-8</strain>
    </source>
</reference>
<gene>
    <name evidence="5" type="ORF">LEMA_P092520.1</name>
</gene>
<dbReference type="GO" id="GO:0005975">
    <property type="term" value="P:carbohydrate metabolic process"/>
    <property type="evidence" value="ECO:0007669"/>
    <property type="project" value="InterPro"/>
</dbReference>
<feature type="region of interest" description="Disordered" evidence="2">
    <location>
        <begin position="1"/>
        <end position="59"/>
    </location>
</feature>
<dbReference type="PANTHER" id="PTHR10963:SF55">
    <property type="entry name" value="GLYCOSIDE HYDROLASE FAMILY 16 PROTEIN"/>
    <property type="match status" value="1"/>
</dbReference>
<evidence type="ECO:0000313" key="6">
    <source>
        <dbReference type="Proteomes" id="UP000002668"/>
    </source>
</evidence>